<evidence type="ECO:0000313" key="2">
    <source>
        <dbReference type="EMBL" id="KAF5713783.1"/>
    </source>
</evidence>
<accession>A0A8H5YJL5</accession>
<name>A0A8H5YJL5_9HYPO</name>
<comment type="caution">
    <text evidence="2">The sequence shown here is derived from an EMBL/GenBank/DDBJ whole genome shotgun (WGS) entry which is preliminary data.</text>
</comment>
<feature type="region of interest" description="Disordered" evidence="1">
    <location>
        <begin position="274"/>
        <end position="362"/>
    </location>
</feature>
<feature type="region of interest" description="Disordered" evidence="1">
    <location>
        <begin position="82"/>
        <end position="109"/>
    </location>
</feature>
<gene>
    <name evidence="2" type="ORF">FMUND_7762</name>
</gene>
<reference evidence="2 3" key="1">
    <citation type="submission" date="2020-05" db="EMBL/GenBank/DDBJ databases">
        <title>Identification and distribution of gene clusters putatively required for synthesis of sphingolipid metabolism inhibitors in phylogenetically diverse species of the filamentous fungus Fusarium.</title>
        <authorList>
            <person name="Kim H.-S."/>
            <person name="Busman M."/>
            <person name="Brown D.W."/>
            <person name="Divon H."/>
            <person name="Uhlig S."/>
            <person name="Proctor R.H."/>
        </authorList>
    </citation>
    <scope>NUCLEOTIDE SEQUENCE [LARGE SCALE GENOMIC DNA]</scope>
    <source>
        <strain evidence="2 3">NRRL 66235</strain>
    </source>
</reference>
<dbReference type="EMBL" id="JAAOAN010000260">
    <property type="protein sequence ID" value="KAF5713783.1"/>
    <property type="molecule type" value="Genomic_DNA"/>
</dbReference>
<dbReference type="OrthoDB" id="5088778at2759"/>
<protein>
    <submittedName>
        <fullName evidence="2">Uncharacterized protein</fullName>
    </submittedName>
</protein>
<organism evidence="2 3">
    <name type="scientific">Fusarium mundagurra</name>
    <dbReference type="NCBI Taxonomy" id="1567541"/>
    <lineage>
        <taxon>Eukaryota</taxon>
        <taxon>Fungi</taxon>
        <taxon>Dikarya</taxon>
        <taxon>Ascomycota</taxon>
        <taxon>Pezizomycotina</taxon>
        <taxon>Sordariomycetes</taxon>
        <taxon>Hypocreomycetidae</taxon>
        <taxon>Hypocreales</taxon>
        <taxon>Nectriaceae</taxon>
        <taxon>Fusarium</taxon>
        <taxon>Fusarium fujikuroi species complex</taxon>
    </lineage>
</organism>
<feature type="compositionally biased region" description="Low complexity" evidence="1">
    <location>
        <begin position="88"/>
        <end position="104"/>
    </location>
</feature>
<evidence type="ECO:0000256" key="1">
    <source>
        <dbReference type="SAM" id="MobiDB-lite"/>
    </source>
</evidence>
<dbReference type="AlphaFoldDB" id="A0A8H5YJL5"/>
<feature type="compositionally biased region" description="Polar residues" evidence="1">
    <location>
        <begin position="320"/>
        <end position="330"/>
    </location>
</feature>
<dbReference type="Proteomes" id="UP000544331">
    <property type="component" value="Unassembled WGS sequence"/>
</dbReference>
<feature type="compositionally biased region" description="Basic and acidic residues" evidence="1">
    <location>
        <begin position="277"/>
        <end position="313"/>
    </location>
</feature>
<sequence>MARHHHLHEHQHGADQPDTPTMRGRPRHSEDDTPEIEDEPRTGETVVNFVDELPRSGLVIFDDCVSLIRVDNLSERALNRWREEEQQHQQQPQEIQPQQSQIPPAIYDGSAPILSSPRLTQVSRACIIASNGFYVVNCDTSGPQVNICWRVPGLRNIWLARLAASPDGRGTDRAPSVSPGMTLSCFRRGPSGGESAWSIIMARSCGDVEERLERGEGEFLFVHILHSPPSHCQQPTATPRSLPSPLSLSLSLFLLPSISSHHNARTRILNLNNPDVTKMDNMHCDQDRVSKTRLDGKGEKKRPQASEDAEHAAPKRPRVSSDNIGAQNESHTPRGDAPPQDEATRHVNSQRDTSQDDAGASYWRPPVASYNLLRILPAVEISSDPKLLIRNPRKDGPQTDICARVPGPFNHWAARVSCYDSLYDLYDWVLGNSGEEHPEIWMYVSTFPHGFVDFHQMDLLALVEPLSIIAFTNQGQGHLAASGLTKVSAGYIPAFPLLPDLRGVLGPEGSKWLV</sequence>
<evidence type="ECO:0000313" key="3">
    <source>
        <dbReference type="Proteomes" id="UP000544331"/>
    </source>
</evidence>
<keyword evidence="3" id="KW-1185">Reference proteome</keyword>
<feature type="region of interest" description="Disordered" evidence="1">
    <location>
        <begin position="1"/>
        <end position="45"/>
    </location>
</feature>
<proteinExistence type="predicted"/>